<proteinExistence type="predicted"/>
<dbReference type="Proteomes" id="UP001283361">
    <property type="component" value="Unassembled WGS sequence"/>
</dbReference>
<reference evidence="2" key="1">
    <citation type="journal article" date="2023" name="G3 (Bethesda)">
        <title>A reference genome for the long-term kleptoplast-retaining sea slug Elysia crispata morphotype clarki.</title>
        <authorList>
            <person name="Eastman K.E."/>
            <person name="Pendleton A.L."/>
            <person name="Shaikh M.A."/>
            <person name="Suttiyut T."/>
            <person name="Ogas R."/>
            <person name="Tomko P."/>
            <person name="Gavelis G."/>
            <person name="Widhalm J.R."/>
            <person name="Wisecaver J.H."/>
        </authorList>
    </citation>
    <scope>NUCLEOTIDE SEQUENCE</scope>
    <source>
        <strain evidence="2">ECLA1</strain>
    </source>
</reference>
<feature type="region of interest" description="Disordered" evidence="1">
    <location>
        <begin position="1"/>
        <end position="42"/>
    </location>
</feature>
<dbReference type="EMBL" id="JAWDGP010003417">
    <property type="protein sequence ID" value="KAK3774404.1"/>
    <property type="molecule type" value="Genomic_DNA"/>
</dbReference>
<accession>A0AAE1DKT0</accession>
<name>A0AAE1DKT0_9GAST</name>
<comment type="caution">
    <text evidence="2">The sequence shown here is derived from an EMBL/GenBank/DDBJ whole genome shotgun (WGS) entry which is preliminary data.</text>
</comment>
<evidence type="ECO:0000256" key="1">
    <source>
        <dbReference type="SAM" id="MobiDB-lite"/>
    </source>
</evidence>
<evidence type="ECO:0000313" key="2">
    <source>
        <dbReference type="EMBL" id="KAK3774404.1"/>
    </source>
</evidence>
<sequence length="108" mass="11841">MFSLISGGEAPPGPRCSSLVEGELRSPQSRKHPPERSEGDITFARKSFAKLKRSSRFNTPALKPLICQTSRDGGAFSSATYFWTLMRALKMASSHSATRSIHCCKPLP</sequence>
<organism evidence="2 3">
    <name type="scientific">Elysia crispata</name>
    <name type="common">lettuce slug</name>
    <dbReference type="NCBI Taxonomy" id="231223"/>
    <lineage>
        <taxon>Eukaryota</taxon>
        <taxon>Metazoa</taxon>
        <taxon>Spiralia</taxon>
        <taxon>Lophotrochozoa</taxon>
        <taxon>Mollusca</taxon>
        <taxon>Gastropoda</taxon>
        <taxon>Heterobranchia</taxon>
        <taxon>Euthyneura</taxon>
        <taxon>Panpulmonata</taxon>
        <taxon>Sacoglossa</taxon>
        <taxon>Placobranchoidea</taxon>
        <taxon>Plakobranchidae</taxon>
        <taxon>Elysia</taxon>
    </lineage>
</organism>
<gene>
    <name evidence="2" type="ORF">RRG08_003296</name>
</gene>
<feature type="non-terminal residue" evidence="2">
    <location>
        <position position="1"/>
    </location>
</feature>
<keyword evidence="3" id="KW-1185">Reference proteome</keyword>
<evidence type="ECO:0000313" key="3">
    <source>
        <dbReference type="Proteomes" id="UP001283361"/>
    </source>
</evidence>
<protein>
    <submittedName>
        <fullName evidence="2">Uncharacterized protein</fullName>
    </submittedName>
</protein>
<dbReference type="AlphaFoldDB" id="A0AAE1DKT0"/>